<name>A0A5B0SHB5_PUCGR</name>
<dbReference type="EMBL" id="VDEP01000007">
    <property type="protein sequence ID" value="KAA1137576.1"/>
    <property type="molecule type" value="Genomic_DNA"/>
</dbReference>
<gene>
    <name evidence="1" type="ORF">PGTUg99_022560</name>
</gene>
<dbReference type="AlphaFoldDB" id="A0A5B0SHB5"/>
<protein>
    <submittedName>
        <fullName evidence="1">Uncharacterized protein</fullName>
    </submittedName>
</protein>
<accession>A0A5B0SHB5</accession>
<evidence type="ECO:0000313" key="2">
    <source>
        <dbReference type="Proteomes" id="UP000325313"/>
    </source>
</evidence>
<proteinExistence type="predicted"/>
<dbReference type="Proteomes" id="UP000325313">
    <property type="component" value="Unassembled WGS sequence"/>
</dbReference>
<organism evidence="1 2">
    <name type="scientific">Puccinia graminis f. sp. tritici</name>
    <dbReference type="NCBI Taxonomy" id="56615"/>
    <lineage>
        <taxon>Eukaryota</taxon>
        <taxon>Fungi</taxon>
        <taxon>Dikarya</taxon>
        <taxon>Basidiomycota</taxon>
        <taxon>Pucciniomycotina</taxon>
        <taxon>Pucciniomycetes</taxon>
        <taxon>Pucciniales</taxon>
        <taxon>Pucciniaceae</taxon>
        <taxon>Puccinia</taxon>
    </lineage>
</organism>
<reference evidence="1 2" key="1">
    <citation type="submission" date="2019-05" db="EMBL/GenBank/DDBJ databases">
        <title>Emergence of the Ug99 lineage of the wheat stem rust pathogen through somatic hybridization.</title>
        <authorList>
            <person name="Li F."/>
            <person name="Upadhyaya N.M."/>
            <person name="Sperschneider J."/>
            <person name="Matny O."/>
            <person name="Nguyen-Phuc H."/>
            <person name="Mago R."/>
            <person name="Raley C."/>
            <person name="Miller M.E."/>
            <person name="Silverstein K.A.T."/>
            <person name="Henningsen E."/>
            <person name="Hirsch C.D."/>
            <person name="Visser B."/>
            <person name="Pretorius Z.A."/>
            <person name="Steffenson B.J."/>
            <person name="Schwessinger B."/>
            <person name="Dodds P.N."/>
            <person name="Figueroa M."/>
        </authorList>
    </citation>
    <scope>NUCLEOTIDE SEQUENCE [LARGE SCALE GENOMIC DNA]</scope>
    <source>
        <strain evidence="1 2">Ug99</strain>
    </source>
</reference>
<comment type="caution">
    <text evidence="1">The sequence shown here is derived from an EMBL/GenBank/DDBJ whole genome shotgun (WGS) entry which is preliminary data.</text>
</comment>
<evidence type="ECO:0000313" key="1">
    <source>
        <dbReference type="EMBL" id="KAA1137576.1"/>
    </source>
</evidence>
<sequence length="100" mass="11555">MAKPKLQQRGYLGRYLLRFLTRLRPRISDDRRPLIASHPAFRYGYWLNILITFVIGVDAVKPMNPSSQVSLIERRCAAIFVLRRFPSPDIIDHASNSTTI</sequence>